<evidence type="ECO:0000256" key="8">
    <source>
        <dbReference type="ARBA" id="ARBA00022884"/>
    </source>
</evidence>
<dbReference type="PATRIC" id="fig|1129374.4.peg.296"/>
<dbReference type="InterPro" id="IPR050180">
    <property type="entry name" value="RNR_Ribonuclease"/>
</dbReference>
<dbReference type="SMART" id="SM00955">
    <property type="entry name" value="RNB"/>
    <property type="match status" value="1"/>
</dbReference>
<evidence type="ECO:0000313" key="11">
    <source>
        <dbReference type="EMBL" id="EHR42510.1"/>
    </source>
</evidence>
<dbReference type="EMBL" id="AHTH01000004">
    <property type="protein sequence ID" value="EHR42510.1"/>
    <property type="molecule type" value="Genomic_DNA"/>
</dbReference>
<evidence type="ECO:0000256" key="9">
    <source>
        <dbReference type="NCBIfam" id="TIGR02062"/>
    </source>
</evidence>
<protein>
    <recommendedName>
        <fullName evidence="9">Exoribonuclease II</fullName>
        <ecNumber evidence="9">3.1.13.1</ecNumber>
    </recommendedName>
</protein>
<dbReference type="InterPro" id="IPR013223">
    <property type="entry name" value="RNase_B_OB_dom"/>
</dbReference>
<dbReference type="eggNOG" id="COG4776">
    <property type="taxonomic scope" value="Bacteria"/>
</dbReference>
<dbReference type="NCBIfam" id="NF003455">
    <property type="entry name" value="PRK05054.1"/>
    <property type="match status" value="1"/>
</dbReference>
<comment type="subcellular location">
    <subcellularLocation>
        <location evidence="2">Cytoplasm</location>
    </subcellularLocation>
</comment>
<dbReference type="GO" id="GO:0008859">
    <property type="term" value="F:exoribonuclease II activity"/>
    <property type="evidence" value="ECO:0007669"/>
    <property type="project" value="UniProtKB-UniRule"/>
</dbReference>
<sequence length="652" mass="72463">MLQNNPLLAQLKQQLRESLPVKEGVVRATAKNFGFLEVSDKESHFISPPLMKKLLHGDRITAVVRETDDKTQAEPEALLESGLSHFVGRVKRFKNRLQVLPDLPLFKDALKAKAVNGVEDKALSEGDWVKASLVQHALKDEQFLVEVTELIAKADDANAPWLVVLARHNLPKAAPELSAELTQLELERADLSATPFFTIDSSSTQDMDDAIAISETAEGWLLQVAVADPDAYIHAGSALDSIAAERLFTTYLPGRNVPMLPRQLADELCSLHPGQLRPALVLRLQILKDGSIGSAPEFQLATICSQARFDYQLVSDYLSGTGDWQPDSEVMASQLHSLCAMAKARQHWRKTHAIVFQDKPDYRFALNEQGQVIAIHAEHRRIANVMVEEAMIAANQACGRYLAEQLGFGVFNSHSGFESSKLNPLNELLASFAAPVQGEALTQLSGFCQLRRWLDQLPTPYLDNRIRRYQAYAGVSITPAPHFGLGAEHYATWTSPIRKYSDLVNQRLLKAILLQRPAEAPSEELAKRLAEQRKIQRRAERDIADWLYCQFLSSAIDSGQTFTGEIQDINRAGIRLRLLENGAQGFIALTSINDEQNPLTANWEEGRCYQGDTVRFELGQQVQVKISDINQETQSISLALVQATVETTTSAD</sequence>
<evidence type="ECO:0000259" key="10">
    <source>
        <dbReference type="PROSITE" id="PS50126"/>
    </source>
</evidence>
<evidence type="ECO:0000256" key="3">
    <source>
        <dbReference type="ARBA" id="ARBA00009925"/>
    </source>
</evidence>
<dbReference type="PROSITE" id="PS01175">
    <property type="entry name" value="RIBONUCLEASE_II"/>
    <property type="match status" value="1"/>
</dbReference>
<evidence type="ECO:0000256" key="5">
    <source>
        <dbReference type="ARBA" id="ARBA00022722"/>
    </source>
</evidence>
<dbReference type="CDD" id="cd00164">
    <property type="entry name" value="S1_like"/>
    <property type="match status" value="1"/>
</dbReference>
<dbReference type="AlphaFoldDB" id="H3ZAF6"/>
<keyword evidence="12" id="KW-1185">Reference proteome</keyword>
<dbReference type="PROSITE" id="PS50126">
    <property type="entry name" value="S1"/>
    <property type="match status" value="1"/>
</dbReference>
<keyword evidence="4" id="KW-0963">Cytoplasm</keyword>
<keyword evidence="8" id="KW-0694">RNA-binding</keyword>
<evidence type="ECO:0000256" key="4">
    <source>
        <dbReference type="ARBA" id="ARBA00022490"/>
    </source>
</evidence>
<dbReference type="RefSeq" id="WP_008949346.1">
    <property type="nucleotide sequence ID" value="NZ_AHTH01000004.1"/>
</dbReference>
<dbReference type="SMART" id="SM00357">
    <property type="entry name" value="CSP"/>
    <property type="match status" value="1"/>
</dbReference>
<name>H3ZAF6_9ALTE</name>
<dbReference type="PANTHER" id="PTHR23355:SF37">
    <property type="entry name" value="EXORIBONUCLEASE 2"/>
    <property type="match status" value="1"/>
</dbReference>
<evidence type="ECO:0000256" key="6">
    <source>
        <dbReference type="ARBA" id="ARBA00022801"/>
    </source>
</evidence>
<keyword evidence="5" id="KW-0540">Nuclease</keyword>
<dbReference type="Pfam" id="PF08206">
    <property type="entry name" value="OB_RNB"/>
    <property type="match status" value="1"/>
</dbReference>
<dbReference type="Pfam" id="PF00773">
    <property type="entry name" value="RNB"/>
    <property type="match status" value="1"/>
</dbReference>
<keyword evidence="6 11" id="KW-0378">Hydrolase</keyword>
<dbReference type="GO" id="GO:0005829">
    <property type="term" value="C:cytosol"/>
    <property type="evidence" value="ECO:0007669"/>
    <property type="project" value="TreeGrafter"/>
</dbReference>
<dbReference type="Gene3D" id="2.40.50.140">
    <property type="entry name" value="Nucleic acid-binding proteins"/>
    <property type="match status" value="2"/>
</dbReference>
<comment type="caution">
    <text evidence="11">The sequence shown here is derived from an EMBL/GenBank/DDBJ whole genome shotgun (WGS) entry which is preliminary data.</text>
</comment>
<comment type="catalytic activity">
    <reaction evidence="1">
        <text>Exonucleolytic cleavage in the 3'- to 5'-direction to yield nucleoside 5'-phosphates.</text>
        <dbReference type="EC" id="3.1.13.1"/>
    </reaction>
</comment>
<evidence type="ECO:0000256" key="2">
    <source>
        <dbReference type="ARBA" id="ARBA00004496"/>
    </source>
</evidence>
<dbReference type="InterPro" id="IPR001900">
    <property type="entry name" value="RNase_II/R"/>
</dbReference>
<dbReference type="Pfam" id="PF00575">
    <property type="entry name" value="S1"/>
    <property type="match status" value="1"/>
</dbReference>
<dbReference type="Gene3D" id="2.40.50.640">
    <property type="match status" value="1"/>
</dbReference>
<dbReference type="PANTHER" id="PTHR23355">
    <property type="entry name" value="RIBONUCLEASE"/>
    <property type="match status" value="1"/>
</dbReference>
<dbReference type="EC" id="3.1.13.1" evidence="9"/>
<dbReference type="InterPro" id="IPR011804">
    <property type="entry name" value="RNase_II"/>
</dbReference>
<dbReference type="GO" id="GO:0003723">
    <property type="term" value="F:RNA binding"/>
    <property type="evidence" value="ECO:0007669"/>
    <property type="project" value="UniProtKB-KW"/>
</dbReference>
<accession>H3ZAF6</accession>
<organism evidence="11 12">
    <name type="scientific">Alishewanella jeotgali KCTC 22429</name>
    <dbReference type="NCBI Taxonomy" id="1129374"/>
    <lineage>
        <taxon>Bacteria</taxon>
        <taxon>Pseudomonadati</taxon>
        <taxon>Pseudomonadota</taxon>
        <taxon>Gammaproteobacteria</taxon>
        <taxon>Alteromonadales</taxon>
        <taxon>Alteromonadaceae</taxon>
        <taxon>Alishewanella</taxon>
    </lineage>
</organism>
<gene>
    <name evidence="11" type="ORF">AJE_01474</name>
</gene>
<evidence type="ECO:0000256" key="7">
    <source>
        <dbReference type="ARBA" id="ARBA00022839"/>
    </source>
</evidence>
<evidence type="ECO:0000313" key="12">
    <source>
        <dbReference type="Proteomes" id="UP000012046"/>
    </source>
</evidence>
<reference evidence="11 12" key="1">
    <citation type="journal article" date="2012" name="J. Bacteriol.">
        <title>Genome Sequence of Extracellular-Protease-Producing Alishewanella jeotgali Isolated from Traditional Korean Fermented Seafood.</title>
        <authorList>
            <person name="Jung J."/>
            <person name="Chun J."/>
            <person name="Park W."/>
        </authorList>
    </citation>
    <scope>NUCLEOTIDE SEQUENCE [LARGE SCALE GENOMIC DNA]</scope>
    <source>
        <strain evidence="11 12">KCTC 22429</strain>
    </source>
</reference>
<dbReference type="InterPro" id="IPR022966">
    <property type="entry name" value="RNase_II/R_CS"/>
</dbReference>
<dbReference type="InterPro" id="IPR004476">
    <property type="entry name" value="RNase_II/RNase_R"/>
</dbReference>
<dbReference type="GO" id="GO:0006402">
    <property type="term" value="P:mRNA catabolic process"/>
    <property type="evidence" value="ECO:0007669"/>
    <property type="project" value="TreeGrafter"/>
</dbReference>
<dbReference type="Proteomes" id="UP000012046">
    <property type="component" value="Unassembled WGS sequence"/>
</dbReference>
<feature type="domain" description="S1 motif" evidence="10">
    <location>
        <begin position="559"/>
        <end position="641"/>
    </location>
</feature>
<proteinExistence type="inferred from homology"/>
<dbReference type="NCBIfam" id="TIGR00358">
    <property type="entry name" value="3_prime_RNase"/>
    <property type="match status" value="1"/>
</dbReference>
<evidence type="ECO:0000256" key="1">
    <source>
        <dbReference type="ARBA" id="ARBA00001849"/>
    </source>
</evidence>
<dbReference type="SUPFAM" id="SSF50249">
    <property type="entry name" value="Nucleic acid-binding proteins"/>
    <property type="match status" value="4"/>
</dbReference>
<comment type="similarity">
    <text evidence="3">Belongs to the RNR ribonuclease family. RNase II subfamily.</text>
</comment>
<dbReference type="STRING" id="1129374.AJE_01474"/>
<keyword evidence="7" id="KW-0269">Exonuclease</keyword>
<dbReference type="InterPro" id="IPR011129">
    <property type="entry name" value="CSD"/>
</dbReference>
<dbReference type="NCBIfam" id="TIGR02062">
    <property type="entry name" value="RNase_B"/>
    <property type="match status" value="1"/>
</dbReference>
<dbReference type="InterPro" id="IPR012340">
    <property type="entry name" value="NA-bd_OB-fold"/>
</dbReference>
<dbReference type="InterPro" id="IPR003029">
    <property type="entry name" value="S1_domain"/>
</dbReference>